<dbReference type="InterPro" id="IPR011010">
    <property type="entry name" value="DNA_brk_join_enz"/>
</dbReference>
<dbReference type="PANTHER" id="PTHR33480">
    <property type="entry name" value="SET DOMAIN-CONTAINING PROTEIN-RELATED"/>
    <property type="match status" value="1"/>
</dbReference>
<dbReference type="OrthoDB" id="7701215at2759"/>
<keyword evidence="2" id="KW-1185">Reference proteome</keyword>
<feature type="region of interest" description="Disordered" evidence="1">
    <location>
        <begin position="787"/>
        <end position="808"/>
    </location>
</feature>
<dbReference type="Proteomes" id="UP000504618">
    <property type="component" value="Unplaced"/>
</dbReference>
<dbReference type="RefSeq" id="XP_024877154.1">
    <property type="nucleotide sequence ID" value="XM_025021386.1"/>
</dbReference>
<evidence type="ECO:0000256" key="1">
    <source>
        <dbReference type="SAM" id="MobiDB-lite"/>
    </source>
</evidence>
<dbReference type="GO" id="GO:0003677">
    <property type="term" value="F:DNA binding"/>
    <property type="evidence" value="ECO:0007669"/>
    <property type="project" value="InterPro"/>
</dbReference>
<accession>A0A6J1Q4P2</accession>
<evidence type="ECO:0000313" key="3">
    <source>
        <dbReference type="RefSeq" id="XP_024877154.1"/>
    </source>
</evidence>
<dbReference type="GeneID" id="112458011"/>
<reference evidence="3" key="1">
    <citation type="submission" date="2025-08" db="UniProtKB">
        <authorList>
            <consortium name="RefSeq"/>
        </authorList>
    </citation>
    <scope>IDENTIFICATION</scope>
    <source>
        <tissue evidence="3">Whole body</tissue>
    </source>
</reference>
<feature type="compositionally biased region" description="Polar residues" evidence="1">
    <location>
        <begin position="96"/>
        <end position="105"/>
    </location>
</feature>
<dbReference type="AlphaFoldDB" id="A0A6J1Q4P2"/>
<name>A0A6J1Q4P2_9HYME</name>
<proteinExistence type="predicted"/>
<feature type="region of interest" description="Disordered" evidence="1">
    <location>
        <begin position="698"/>
        <end position="775"/>
    </location>
</feature>
<dbReference type="SUPFAM" id="SSF56349">
    <property type="entry name" value="DNA breaking-rejoining enzymes"/>
    <property type="match status" value="1"/>
</dbReference>
<feature type="compositionally biased region" description="Acidic residues" evidence="1">
    <location>
        <begin position="752"/>
        <end position="763"/>
    </location>
</feature>
<gene>
    <name evidence="3" type="primary">LOC112458011</name>
</gene>
<feature type="compositionally biased region" description="Low complexity" evidence="1">
    <location>
        <begin position="707"/>
        <end position="724"/>
    </location>
</feature>
<evidence type="ECO:0000313" key="2">
    <source>
        <dbReference type="Proteomes" id="UP000504618"/>
    </source>
</evidence>
<dbReference type="PANTHER" id="PTHR33480:SF1">
    <property type="entry name" value="TYR RECOMBINASE DOMAIN-CONTAINING PROTEIN"/>
    <property type="match status" value="1"/>
</dbReference>
<sequence>MSQDDSKSANCNGPELDCDSMNESFLNEESKNNSCLNSSIDEQNESLNCMSQDVVESANCNRPKLDCVNMNETCLNNETVQDNISKNIHDTDPSYVPSNTSSDESYVQPVIDQATNSVTKETNNSANTSSGLEISMSLNVSGKCARDDTEMFVTSVGAGNKKHFCMYCKTFQSKIARHLERVHANELEVQKFKNIPKGTNERRKILETIRRRGDFYFNVDCAVNDGELLVERRSKKEYNRTPSDYVVCPKCKVVILKVTSRHHYRRCITIKSKDTRSISVLGRQVVGRIHNEASNDLRRRVFPILREDDTVKAIRYDELVIAFGNQQCEKYKTSEHNDAMIRQKMRRMGRLLLELKCKNSNITDFASIYFPRYSIACIEAINSLAGLSLCAKFYKTPSLASALGGLIKEMGKILINRCIRNEDGERKLRTEDFLKVFTEDFNTRVSKTISETMSRNLRRKKITLPSKADIIKLHNFLKQERETTYNSLEEKFSYDAWLSLTKATLISIQVFNRRRAGEIQRTLIEDYKTYQGINFQTNDMYKALSPRAKEIAKKYVRFTLRGKLGRTVPVLLTAELRDCIEMILKHRKAAKVSSKNPYLFGLPSLKKDNHKYLLACDLLRQYAVESGAENPDTLRGTQLRKHIATTCIHYNLSENEISTLANFMGHADKIHLSHYRQPVIEKEILEISQYLEAAQGVDMDESDSNDSDSGLSDIENTTKTTTKTYDGEINEGEPSGISNKIASKRTIRDFQEDVDEDVDEPDTSSDISYLDDNMENDQNVVNVKRKKNQNRKLKDSQQRNKKSTHTWTPDEKRVVLDAFGHYIHSTDKKLPTFSEIGNLIQKHKDLLGHQKVPAIKTWVRNQKQKYKKGMKV</sequence>
<organism evidence="2 3">
    <name type="scientific">Temnothorax curvispinosus</name>
    <dbReference type="NCBI Taxonomy" id="300111"/>
    <lineage>
        <taxon>Eukaryota</taxon>
        <taxon>Metazoa</taxon>
        <taxon>Ecdysozoa</taxon>
        <taxon>Arthropoda</taxon>
        <taxon>Hexapoda</taxon>
        <taxon>Insecta</taxon>
        <taxon>Pterygota</taxon>
        <taxon>Neoptera</taxon>
        <taxon>Endopterygota</taxon>
        <taxon>Hymenoptera</taxon>
        <taxon>Apocrita</taxon>
        <taxon>Aculeata</taxon>
        <taxon>Formicoidea</taxon>
        <taxon>Formicidae</taxon>
        <taxon>Myrmicinae</taxon>
        <taxon>Temnothorax</taxon>
    </lineage>
</organism>
<feature type="region of interest" description="Disordered" evidence="1">
    <location>
        <begin position="85"/>
        <end position="105"/>
    </location>
</feature>
<protein>
    <submittedName>
        <fullName evidence="3">Uncharacterized protein LOC112458011</fullName>
    </submittedName>
</protein>